<feature type="chain" id="PRO_5028839527" evidence="1">
    <location>
        <begin position="19"/>
        <end position="330"/>
    </location>
</feature>
<name>A0A7C9BEP4_9BACT</name>
<dbReference type="InterPro" id="IPR001910">
    <property type="entry name" value="Inosine/uridine_hydrolase_dom"/>
</dbReference>
<organism evidence="3 4">
    <name type="scientific">Salmonirosea aquatica</name>
    <dbReference type="NCBI Taxonomy" id="2654236"/>
    <lineage>
        <taxon>Bacteria</taxon>
        <taxon>Pseudomonadati</taxon>
        <taxon>Bacteroidota</taxon>
        <taxon>Cytophagia</taxon>
        <taxon>Cytophagales</taxon>
        <taxon>Spirosomataceae</taxon>
        <taxon>Salmonirosea</taxon>
    </lineage>
</organism>
<comment type="caution">
    <text evidence="3">The sequence shown here is derived from an EMBL/GenBank/DDBJ whole genome shotgun (WGS) entry which is preliminary data.</text>
</comment>
<feature type="domain" description="Inosine/uridine-preferring nucleoside hydrolase" evidence="2">
    <location>
        <begin position="24"/>
        <end position="294"/>
    </location>
</feature>
<evidence type="ECO:0000259" key="2">
    <source>
        <dbReference type="Pfam" id="PF01156"/>
    </source>
</evidence>
<dbReference type="Gene3D" id="3.90.245.10">
    <property type="entry name" value="Ribonucleoside hydrolase-like"/>
    <property type="match status" value="1"/>
</dbReference>
<dbReference type="RefSeq" id="WP_152755931.1">
    <property type="nucleotide sequence ID" value="NZ_WHLY01000001.1"/>
</dbReference>
<dbReference type="InterPro" id="IPR036452">
    <property type="entry name" value="Ribo_hydro-like"/>
</dbReference>
<dbReference type="Proteomes" id="UP000479293">
    <property type="component" value="Unassembled WGS sequence"/>
</dbReference>
<evidence type="ECO:0000256" key="1">
    <source>
        <dbReference type="SAM" id="SignalP"/>
    </source>
</evidence>
<dbReference type="PANTHER" id="PTHR43264:SF1">
    <property type="entry name" value="INOSINE_URIDINE-PREFERRING NUCLEOSIDE HYDROLASE DOMAIN-CONTAINING PROTEIN"/>
    <property type="match status" value="1"/>
</dbReference>
<reference evidence="3 4" key="1">
    <citation type="submission" date="2019-10" db="EMBL/GenBank/DDBJ databases">
        <title>Draft Genome Sequence of Cytophagaceae sp. SJW1-29.</title>
        <authorList>
            <person name="Choi A."/>
        </authorList>
    </citation>
    <scope>NUCLEOTIDE SEQUENCE [LARGE SCALE GENOMIC DNA]</scope>
    <source>
        <strain evidence="3 4">SJW1-29</strain>
    </source>
</reference>
<proteinExistence type="predicted"/>
<dbReference type="AlphaFoldDB" id="A0A7C9BEP4"/>
<dbReference type="EMBL" id="WHLY01000001">
    <property type="protein sequence ID" value="MPR31877.1"/>
    <property type="molecule type" value="Genomic_DNA"/>
</dbReference>
<evidence type="ECO:0000313" key="3">
    <source>
        <dbReference type="EMBL" id="MPR31877.1"/>
    </source>
</evidence>
<dbReference type="SUPFAM" id="SSF53590">
    <property type="entry name" value="Nucleoside hydrolase"/>
    <property type="match status" value="1"/>
</dbReference>
<keyword evidence="3" id="KW-0378">Hydrolase</keyword>
<dbReference type="GO" id="GO:0016799">
    <property type="term" value="F:hydrolase activity, hydrolyzing N-glycosyl compounds"/>
    <property type="evidence" value="ECO:0007669"/>
    <property type="project" value="InterPro"/>
</dbReference>
<dbReference type="PANTHER" id="PTHR43264">
    <property type="match status" value="1"/>
</dbReference>
<gene>
    <name evidence="3" type="ORF">GBK04_00565</name>
</gene>
<dbReference type="Pfam" id="PF01156">
    <property type="entry name" value="IU_nuc_hydro"/>
    <property type="match status" value="1"/>
</dbReference>
<keyword evidence="4" id="KW-1185">Reference proteome</keyword>
<sequence>MKNAVMVLLCLVPLLSFGQQPVKIILDTDMDSDVDDVGALSMLHSLASAGEADILAVMVSSLNPWSAPAVDVLNTYFGRPGIPIGNVKRFGVYHPSRYARMLAETFPQQVGSGEKAPEATGLYRQILARQPDHSVVIVTIGDLTNVARLLSSAPDTISSLSGEALVAKKVKHLVAMGGRYPVELDAWPNGNFKPDPASTRQVVSQWPTKIIFTGGGVFANAIPTGKIYFESAQEKTPMRRAYETFLVGWNRNYHHSADMIAVYVAVRGPEPYFKIQEQGTNHIFENGTTVWRMEPDDKRHALVNEFAEGVDPLEVARKFDELLIKKGVGK</sequence>
<feature type="signal peptide" evidence="1">
    <location>
        <begin position="1"/>
        <end position="18"/>
    </location>
</feature>
<protein>
    <submittedName>
        <fullName evidence="3">Nucleoside hydrolase</fullName>
    </submittedName>
</protein>
<accession>A0A7C9BEP4</accession>
<evidence type="ECO:0000313" key="4">
    <source>
        <dbReference type="Proteomes" id="UP000479293"/>
    </source>
</evidence>
<keyword evidence="1" id="KW-0732">Signal</keyword>